<protein>
    <recommendedName>
        <fullName evidence="7">RDD domain-containing protein</fullName>
    </recommendedName>
</protein>
<dbReference type="PANTHER" id="PTHR36115:SF4">
    <property type="entry name" value="MEMBRANE PROTEIN"/>
    <property type="match status" value="1"/>
</dbReference>
<dbReference type="KEGG" id="anf:AQPE_2526"/>
<name>A0A5K7SAP5_9BACT</name>
<evidence type="ECO:0000313" key="9">
    <source>
        <dbReference type="Proteomes" id="UP001193389"/>
    </source>
</evidence>
<keyword evidence="5 6" id="KW-0472">Membrane</keyword>
<evidence type="ECO:0000256" key="6">
    <source>
        <dbReference type="SAM" id="Phobius"/>
    </source>
</evidence>
<organism evidence="8 9">
    <name type="scientific">Aquipluma nitroreducens</name>
    <dbReference type="NCBI Taxonomy" id="2010828"/>
    <lineage>
        <taxon>Bacteria</taxon>
        <taxon>Pseudomonadati</taxon>
        <taxon>Bacteroidota</taxon>
        <taxon>Bacteroidia</taxon>
        <taxon>Marinilabiliales</taxon>
        <taxon>Prolixibacteraceae</taxon>
        <taxon>Aquipluma</taxon>
    </lineage>
</organism>
<dbReference type="InterPro" id="IPR010432">
    <property type="entry name" value="RDD"/>
</dbReference>
<dbReference type="GO" id="GO:0005886">
    <property type="term" value="C:plasma membrane"/>
    <property type="evidence" value="ECO:0007669"/>
    <property type="project" value="UniProtKB-SubCell"/>
</dbReference>
<feature type="transmembrane region" description="Helical" evidence="6">
    <location>
        <begin position="40"/>
        <end position="56"/>
    </location>
</feature>
<evidence type="ECO:0000256" key="4">
    <source>
        <dbReference type="ARBA" id="ARBA00022989"/>
    </source>
</evidence>
<evidence type="ECO:0000313" key="8">
    <source>
        <dbReference type="EMBL" id="BBE18364.1"/>
    </source>
</evidence>
<dbReference type="EMBL" id="AP018694">
    <property type="protein sequence ID" value="BBE18364.1"/>
    <property type="molecule type" value="Genomic_DNA"/>
</dbReference>
<sequence length="119" mass="14087">MINKTLRLINFIIDTGIYLLLMILFLVTFRTQINQENAKWISIAGYFLYYFLFEYFKGQTIGKMFTKTIVESQTGNRNNFFIQILGRTLMRFIPIDILSYLFSVNGLHDWISKTAIHKL</sequence>
<keyword evidence="3 6" id="KW-0812">Transmembrane</keyword>
<comment type="subcellular location">
    <subcellularLocation>
        <location evidence="1">Cell membrane</location>
        <topology evidence="1">Multi-pass membrane protein</topology>
    </subcellularLocation>
</comment>
<dbReference type="Proteomes" id="UP001193389">
    <property type="component" value="Chromosome"/>
</dbReference>
<accession>A0A5K7SAP5</accession>
<keyword evidence="2" id="KW-1003">Cell membrane</keyword>
<dbReference type="AlphaFoldDB" id="A0A5K7SAP5"/>
<evidence type="ECO:0000256" key="5">
    <source>
        <dbReference type="ARBA" id="ARBA00023136"/>
    </source>
</evidence>
<dbReference type="Pfam" id="PF06271">
    <property type="entry name" value="RDD"/>
    <property type="match status" value="1"/>
</dbReference>
<evidence type="ECO:0000256" key="3">
    <source>
        <dbReference type="ARBA" id="ARBA00022692"/>
    </source>
</evidence>
<reference evidence="8" key="1">
    <citation type="journal article" date="2020" name="Int. J. Syst. Evol. Microbiol.">
        <title>Aquipluma nitroreducens gen. nov. sp. nov., a novel facultatively anaerobic bacterium isolated from a freshwater lake.</title>
        <authorList>
            <person name="Watanabe M."/>
            <person name="Kojima H."/>
            <person name="Fukui M."/>
        </authorList>
    </citation>
    <scope>NUCLEOTIDE SEQUENCE</scope>
    <source>
        <strain evidence="8">MeG22</strain>
    </source>
</reference>
<dbReference type="RefSeq" id="WP_318351276.1">
    <property type="nucleotide sequence ID" value="NZ_AP018694.1"/>
</dbReference>
<feature type="transmembrane region" description="Helical" evidence="6">
    <location>
        <begin position="7"/>
        <end position="28"/>
    </location>
</feature>
<feature type="domain" description="RDD" evidence="7">
    <location>
        <begin position="7"/>
        <end position="105"/>
    </location>
</feature>
<evidence type="ECO:0000256" key="1">
    <source>
        <dbReference type="ARBA" id="ARBA00004651"/>
    </source>
</evidence>
<evidence type="ECO:0000259" key="7">
    <source>
        <dbReference type="Pfam" id="PF06271"/>
    </source>
</evidence>
<proteinExistence type="predicted"/>
<evidence type="ECO:0000256" key="2">
    <source>
        <dbReference type="ARBA" id="ARBA00022475"/>
    </source>
</evidence>
<keyword evidence="4 6" id="KW-1133">Transmembrane helix</keyword>
<dbReference type="PANTHER" id="PTHR36115">
    <property type="entry name" value="PROLINE-RICH ANTIGEN HOMOLOG-RELATED"/>
    <property type="match status" value="1"/>
</dbReference>
<dbReference type="InterPro" id="IPR051791">
    <property type="entry name" value="Pra-immunoreactive"/>
</dbReference>
<gene>
    <name evidence="8" type="ORF">AQPE_2526</name>
</gene>
<keyword evidence="9" id="KW-1185">Reference proteome</keyword>